<comment type="caution">
    <text evidence="2">The sequence shown here is derived from an EMBL/GenBank/DDBJ whole genome shotgun (WGS) entry which is preliminary data.</text>
</comment>
<dbReference type="Proteomes" id="UP000027583">
    <property type="component" value="Unassembled WGS sequence"/>
</dbReference>
<dbReference type="InterPro" id="IPR021836">
    <property type="entry name" value="DUF3429"/>
</dbReference>
<evidence type="ECO:0000313" key="3">
    <source>
        <dbReference type="Proteomes" id="UP000027583"/>
    </source>
</evidence>
<keyword evidence="1" id="KW-0472">Membrane</keyword>
<dbReference type="Pfam" id="PF11911">
    <property type="entry name" value="DUF3429"/>
    <property type="match status" value="1"/>
</dbReference>
<feature type="transmembrane region" description="Helical" evidence="1">
    <location>
        <begin position="7"/>
        <end position="29"/>
    </location>
</feature>
<keyword evidence="1" id="KW-0812">Transmembrane</keyword>
<evidence type="ECO:0000256" key="1">
    <source>
        <dbReference type="SAM" id="Phobius"/>
    </source>
</evidence>
<dbReference type="EMBL" id="CBLX010000009">
    <property type="protein sequence ID" value="CDG39424.1"/>
    <property type="molecule type" value="Genomic_DNA"/>
</dbReference>
<reference evidence="2 3" key="1">
    <citation type="journal article" date="2014" name="Genome Biol. Evol.">
        <title>Acetic acid bacteria genomes reveal functional traits for adaptation to life in insect guts.</title>
        <authorList>
            <person name="Chouaia B."/>
            <person name="Gaiarsa S."/>
            <person name="Crotti E."/>
            <person name="Comandatore F."/>
            <person name="Degli Esposti M."/>
            <person name="Ricci I."/>
            <person name="Alma A."/>
            <person name="Favia G."/>
            <person name="Bandi C."/>
            <person name="Daffonchio D."/>
        </authorList>
    </citation>
    <scope>NUCLEOTIDE SEQUENCE [LARGE SCALE GENOMIC DNA]</scope>
    <source>
        <strain evidence="2 3">SF2.1</strain>
    </source>
</reference>
<accession>A0A060QE63</accession>
<keyword evidence="1" id="KW-1133">Transmembrane helix</keyword>
<feature type="transmembrane region" description="Helical" evidence="1">
    <location>
        <begin position="137"/>
        <end position="157"/>
    </location>
</feature>
<feature type="transmembrane region" description="Helical" evidence="1">
    <location>
        <begin position="35"/>
        <end position="60"/>
    </location>
</feature>
<feature type="transmembrane region" description="Helical" evidence="1">
    <location>
        <begin position="81"/>
        <end position="101"/>
    </location>
</feature>
<sequence>MRPLSPLVIFLGIAGLVPFITLAMAALFWGSLGPVTHIGVAMLAYGGCILSFLGAVHWGLALEQPAIMPAQGMGAINRRRLFLGVMPSLWSWIAIYAGVVWAPRGGILMEMIGFVLVLMAERAAYRKGALPAGYFPFRALLTAVVVLCLAACLSAPLQPYTI</sequence>
<evidence type="ECO:0000313" key="2">
    <source>
        <dbReference type="EMBL" id="CDG39424.1"/>
    </source>
</evidence>
<name>A0A060QE63_9PROT</name>
<reference evidence="2 3" key="2">
    <citation type="journal article" date="2014" name="PLoS ONE">
        <title>Evolution of mitochondria reconstructed from the energy metabolism of living bacteria.</title>
        <authorList>
            <person name="Degli Esposti M."/>
            <person name="Chouaia B."/>
            <person name="Comandatore F."/>
            <person name="Crotti E."/>
            <person name="Sassera D."/>
            <person name="Lievens P.M."/>
            <person name="Daffonchio D."/>
            <person name="Bandi C."/>
        </authorList>
    </citation>
    <scope>NUCLEOTIDE SEQUENCE [LARGE SCALE GENOMIC DNA]</scope>
    <source>
        <strain evidence="2 3">SF2.1</strain>
    </source>
</reference>
<dbReference type="PANTHER" id="PTHR15887">
    <property type="entry name" value="TRANSMEMBRANE PROTEIN 69"/>
    <property type="match status" value="1"/>
</dbReference>
<proteinExistence type="predicted"/>
<dbReference type="AlphaFoldDB" id="A0A060QE63"/>
<dbReference type="eggNOG" id="ENOG5033AJV">
    <property type="taxonomic scope" value="Bacteria"/>
</dbReference>
<dbReference type="RefSeq" id="WP_023977384.1">
    <property type="nucleotide sequence ID" value="NZ_CBLX010000009.1"/>
</dbReference>
<organism evidence="2 3">
    <name type="scientific">Asaia bogorensis</name>
    <dbReference type="NCBI Taxonomy" id="91915"/>
    <lineage>
        <taxon>Bacteria</taxon>
        <taxon>Pseudomonadati</taxon>
        <taxon>Pseudomonadota</taxon>
        <taxon>Alphaproteobacteria</taxon>
        <taxon>Acetobacterales</taxon>
        <taxon>Acetobacteraceae</taxon>
        <taxon>Asaia</taxon>
    </lineage>
</organism>
<dbReference type="PANTHER" id="PTHR15887:SF1">
    <property type="entry name" value="TRANSMEMBRANE PROTEIN 69"/>
    <property type="match status" value="1"/>
</dbReference>
<protein>
    <recommendedName>
        <fullName evidence="4">DUF3429 domain-containing protein</fullName>
    </recommendedName>
</protein>
<gene>
    <name evidence="2" type="ORF">ASAP_1379</name>
</gene>
<evidence type="ECO:0008006" key="4">
    <source>
        <dbReference type="Google" id="ProtNLM"/>
    </source>
</evidence>